<dbReference type="Pfam" id="PF13424">
    <property type="entry name" value="TPR_12"/>
    <property type="match status" value="1"/>
</dbReference>
<dbReference type="InterPro" id="IPR011990">
    <property type="entry name" value="TPR-like_helical_dom_sf"/>
</dbReference>
<feature type="region of interest" description="Disordered" evidence="1">
    <location>
        <begin position="883"/>
        <end position="911"/>
    </location>
</feature>
<dbReference type="PANTHER" id="PTHR46082:SF6">
    <property type="entry name" value="AAA+ ATPASE DOMAIN-CONTAINING PROTEIN-RELATED"/>
    <property type="match status" value="1"/>
</dbReference>
<name>A0A935TES3_9PROT</name>
<dbReference type="InterPro" id="IPR027417">
    <property type="entry name" value="P-loop_NTPase"/>
</dbReference>
<protein>
    <submittedName>
        <fullName evidence="3">Tetratricopeptide repeat protein</fullName>
    </submittedName>
</protein>
<dbReference type="Gene3D" id="3.40.50.10140">
    <property type="entry name" value="Toll/interleukin-1 receptor homology (TIR) domain"/>
    <property type="match status" value="1"/>
</dbReference>
<dbReference type="GO" id="GO:0007165">
    <property type="term" value="P:signal transduction"/>
    <property type="evidence" value="ECO:0007669"/>
    <property type="project" value="InterPro"/>
</dbReference>
<organism evidence="3 4">
    <name type="scientific">Candidatus Accumulibacter affinis</name>
    <dbReference type="NCBI Taxonomy" id="2954384"/>
    <lineage>
        <taxon>Bacteria</taxon>
        <taxon>Pseudomonadati</taxon>
        <taxon>Pseudomonadota</taxon>
        <taxon>Betaproteobacteria</taxon>
        <taxon>Candidatus Accumulibacter</taxon>
    </lineage>
</organism>
<dbReference type="AlphaFoldDB" id="A0A935TES3"/>
<dbReference type="PROSITE" id="PS50104">
    <property type="entry name" value="TIR"/>
    <property type="match status" value="1"/>
</dbReference>
<feature type="compositionally biased region" description="Basic residues" evidence="1">
    <location>
        <begin position="899"/>
        <end position="910"/>
    </location>
</feature>
<dbReference type="Pfam" id="PF13374">
    <property type="entry name" value="TPR_10"/>
    <property type="match status" value="4"/>
</dbReference>
<evidence type="ECO:0000313" key="3">
    <source>
        <dbReference type="EMBL" id="MBK7956349.1"/>
    </source>
</evidence>
<dbReference type="PRINTS" id="PR00364">
    <property type="entry name" value="DISEASERSIST"/>
</dbReference>
<gene>
    <name evidence="3" type="ORF">IPK02_21745</name>
</gene>
<dbReference type="SUPFAM" id="SSF52540">
    <property type="entry name" value="P-loop containing nucleoside triphosphate hydrolases"/>
    <property type="match status" value="1"/>
</dbReference>
<evidence type="ECO:0000313" key="4">
    <source>
        <dbReference type="Proteomes" id="UP000706151"/>
    </source>
</evidence>
<evidence type="ECO:0000259" key="2">
    <source>
        <dbReference type="PROSITE" id="PS50104"/>
    </source>
</evidence>
<dbReference type="Proteomes" id="UP000706151">
    <property type="component" value="Unassembled WGS sequence"/>
</dbReference>
<dbReference type="Pfam" id="PF13676">
    <property type="entry name" value="TIR_2"/>
    <property type="match status" value="1"/>
</dbReference>
<dbReference type="NCBIfam" id="NF040586">
    <property type="entry name" value="FxSxx_TPR"/>
    <property type="match status" value="1"/>
</dbReference>
<reference evidence="3 4" key="1">
    <citation type="submission" date="2020-10" db="EMBL/GenBank/DDBJ databases">
        <title>Connecting structure to function with the recovery of over 1000 high-quality activated sludge metagenome-assembled genomes encoding full-length rRNA genes using long-read sequencing.</title>
        <authorList>
            <person name="Singleton C.M."/>
            <person name="Petriglieri F."/>
            <person name="Kristensen J.M."/>
            <person name="Kirkegaard R.H."/>
            <person name="Michaelsen T.Y."/>
            <person name="Andersen M.H."/>
            <person name="Karst S.M."/>
            <person name="Dueholm M.S."/>
            <person name="Nielsen P.H."/>
            <person name="Albertsen M."/>
        </authorList>
    </citation>
    <scope>NUCLEOTIDE SEQUENCE [LARGE SCALE GENOMIC DNA]</scope>
    <source>
        <strain evidence="3">Fred_18-Q3-R57-64_BAT3C.720</strain>
    </source>
</reference>
<dbReference type="PANTHER" id="PTHR46082">
    <property type="entry name" value="ATP/GTP-BINDING PROTEIN-RELATED"/>
    <property type="match status" value="1"/>
</dbReference>
<dbReference type="EMBL" id="JADJOT010000012">
    <property type="protein sequence ID" value="MBK7956349.1"/>
    <property type="molecule type" value="Genomic_DNA"/>
</dbReference>
<evidence type="ECO:0000256" key="1">
    <source>
        <dbReference type="SAM" id="MobiDB-lite"/>
    </source>
</evidence>
<dbReference type="Gene3D" id="3.40.50.300">
    <property type="entry name" value="P-loop containing nucleotide triphosphate hydrolases"/>
    <property type="match status" value="1"/>
</dbReference>
<feature type="domain" description="TIR" evidence="2">
    <location>
        <begin position="1"/>
        <end position="148"/>
    </location>
</feature>
<dbReference type="SUPFAM" id="SSF52200">
    <property type="entry name" value="Toll/Interleukin receptor TIR domain"/>
    <property type="match status" value="1"/>
</dbReference>
<dbReference type="InterPro" id="IPR035897">
    <property type="entry name" value="Toll_tir_struct_dom_sf"/>
</dbReference>
<proteinExistence type="predicted"/>
<dbReference type="SUPFAM" id="SSF48452">
    <property type="entry name" value="TPR-like"/>
    <property type="match status" value="2"/>
</dbReference>
<comment type="caution">
    <text evidence="3">The sequence shown here is derived from an EMBL/GenBank/DDBJ whole genome shotgun (WGS) entry which is preliminary data.</text>
</comment>
<sequence length="990" mass="107971">MIFISYRRSDAGGHAGRLFDRLRQWFAADTLFYDQDGIDIGDTFPERIEQAIGSAAVVLVLIGPDWLAEINRRAAQPGVDFVRREVELALTRQAEGALVLPVLPGGAAMPSPDQLHIGLQASLAPLCALDAHVFQGKQADWENQFVRLRERIARVPGIAEPRFRAPAGVEPPYRVIEHALSPHFQDPNGLLARLHGQLVASGSASVLARAALHGMGGVGKTQLALKYSREYRDLHAGVWWFRAESETSLQLDAQDACQAAGAMIQPGELPAIALKRWLERQETRWLLVYDNAEEVAALRPYLPGGGKHHLLITSRNPAWGGLATPVEMAVWTAEQGAEFLAARLQGAAQGDLRKLAGDLGGLPLALEQAASYLEETGLSVADYRALLAGIETEGLILDEGRAATGYERSLAATLSLAFEKLTPAAQQLLRLCAFAAPELLPERFFQEAADQLPPELAAAAANPLAWNRVAGELRRYGLAQRLSIPALDRAPGGASERSELALSLHRLTQQTTRAWLAQPEHDCKAFDAVLVASCPMEASLPANWPRHATLTQHVTQLDRYYDAGWLETRQFSWLLDRTASYLRDGPALYGESAHWFRRALAINIHELGDEHPDTLTSMNNLALTLRSQGDLPGARALQEQVLAIRRRVLGDEHPDTLSSMANLASTLRSQGDLPGARALEEQVLAISHRVLGDEHPDTLTSMNNLASTLQSQGDLPGARALQEQVLALRRRVLGDEHPDTLTSMGNLASTLRSQGDLPGARALQEQVLAISRRILGDEHPNTLTSMGNLASTLWSQGDLPGARALEEQVLALRRRVLGDEHPDTLSSMNNLASTLRSQGDLPGARALQEQVLAISCRVLGDEHPDTLNSMGSLALTLGTRATCRRPRASGTGAGDQLPRPRRRTPGHPHQHGSLAWTLWKMDEYLPALQLMQAAAEGLRRKLGPDHPDTIGSRQAVEQMQAVLPRGRRIGGKAGILRRILSVFFKTRPPR</sequence>
<dbReference type="InterPro" id="IPR000157">
    <property type="entry name" value="TIR_dom"/>
</dbReference>
<dbReference type="Gene3D" id="1.25.40.10">
    <property type="entry name" value="Tetratricopeptide repeat domain"/>
    <property type="match status" value="3"/>
</dbReference>
<accession>A0A935TES3</accession>
<dbReference type="InterPro" id="IPR053137">
    <property type="entry name" value="NLR-like"/>
</dbReference>